<dbReference type="Pfam" id="PF13560">
    <property type="entry name" value="HTH_31"/>
    <property type="match status" value="1"/>
</dbReference>
<sequence>MDVTPDKPRTEDPQTVAVRRSFGKAARAARLRLGLTQAQVARRAGTTSDVYGRVERGDMMPSVPSLLRLCDALETSPDVLLSQGSAVGQVSEAASTPAPDEPPEVSRIVRLLRGWSRERLVLLRKLVELADLELHR</sequence>
<dbReference type="SMART" id="SM00530">
    <property type="entry name" value="HTH_XRE"/>
    <property type="match status" value="1"/>
</dbReference>
<dbReference type="RefSeq" id="WP_267532633.1">
    <property type="nucleotide sequence ID" value="NZ_JAPNKA010000001.1"/>
</dbReference>
<evidence type="ECO:0000259" key="1">
    <source>
        <dbReference type="PROSITE" id="PS50943"/>
    </source>
</evidence>
<dbReference type="Gene3D" id="1.10.260.40">
    <property type="entry name" value="lambda repressor-like DNA-binding domains"/>
    <property type="match status" value="1"/>
</dbReference>
<reference evidence="2 3" key="1">
    <citation type="submission" date="2022-11" db="EMBL/GenBank/DDBJ databases">
        <title>Minimal conservation of predation-associated metabolite biosynthetic gene clusters underscores biosynthetic potential of Myxococcota including descriptions for ten novel species: Archangium lansinium sp. nov., Myxococcus landrumus sp. nov., Nannocystis bai.</title>
        <authorList>
            <person name="Ahearne A."/>
            <person name="Stevens C."/>
            <person name="Phillips K."/>
        </authorList>
    </citation>
    <scope>NUCLEOTIDE SEQUENCE [LARGE SCALE GENOMIC DNA]</scope>
    <source>
        <strain evidence="2 3">MIWBW</strain>
    </source>
</reference>
<name>A0ABT3ZW51_9BACT</name>
<dbReference type="Proteomes" id="UP001207654">
    <property type="component" value="Unassembled WGS sequence"/>
</dbReference>
<feature type="domain" description="HTH cro/C1-type" evidence="1">
    <location>
        <begin position="27"/>
        <end position="80"/>
    </location>
</feature>
<keyword evidence="3" id="KW-1185">Reference proteome</keyword>
<dbReference type="CDD" id="cd00093">
    <property type="entry name" value="HTH_XRE"/>
    <property type="match status" value="1"/>
</dbReference>
<gene>
    <name evidence="2" type="ORF">OV287_03975</name>
</gene>
<dbReference type="InterPro" id="IPR001387">
    <property type="entry name" value="Cro/C1-type_HTH"/>
</dbReference>
<dbReference type="EMBL" id="JAPNKA010000001">
    <property type="protein sequence ID" value="MCY1073633.1"/>
    <property type="molecule type" value="Genomic_DNA"/>
</dbReference>
<dbReference type="PROSITE" id="PS50943">
    <property type="entry name" value="HTH_CROC1"/>
    <property type="match status" value="1"/>
</dbReference>
<dbReference type="SUPFAM" id="SSF47413">
    <property type="entry name" value="lambda repressor-like DNA-binding domains"/>
    <property type="match status" value="1"/>
</dbReference>
<evidence type="ECO:0000313" key="2">
    <source>
        <dbReference type="EMBL" id="MCY1073633.1"/>
    </source>
</evidence>
<accession>A0ABT3ZW51</accession>
<evidence type="ECO:0000313" key="3">
    <source>
        <dbReference type="Proteomes" id="UP001207654"/>
    </source>
</evidence>
<comment type="caution">
    <text evidence="2">The sequence shown here is derived from an EMBL/GenBank/DDBJ whole genome shotgun (WGS) entry which is preliminary data.</text>
</comment>
<organism evidence="2 3">
    <name type="scientific">Archangium lansingense</name>
    <dbReference type="NCBI Taxonomy" id="2995310"/>
    <lineage>
        <taxon>Bacteria</taxon>
        <taxon>Pseudomonadati</taxon>
        <taxon>Myxococcota</taxon>
        <taxon>Myxococcia</taxon>
        <taxon>Myxococcales</taxon>
        <taxon>Cystobacterineae</taxon>
        <taxon>Archangiaceae</taxon>
        <taxon>Archangium</taxon>
    </lineage>
</organism>
<proteinExistence type="predicted"/>
<protein>
    <submittedName>
        <fullName evidence="2">Helix-turn-helix transcriptional regulator</fullName>
    </submittedName>
</protein>
<dbReference type="InterPro" id="IPR010982">
    <property type="entry name" value="Lambda_DNA-bd_dom_sf"/>
</dbReference>